<dbReference type="PRINTS" id="PR00509">
    <property type="entry name" value="PGMPMM"/>
</dbReference>
<evidence type="ECO:0000259" key="10">
    <source>
        <dbReference type="Pfam" id="PF02879"/>
    </source>
</evidence>
<evidence type="ECO:0000256" key="6">
    <source>
        <dbReference type="ARBA" id="ARBA00023277"/>
    </source>
</evidence>
<keyword evidence="5" id="KW-0597">Phosphoprotein</keyword>
<evidence type="ECO:0000313" key="11">
    <source>
        <dbReference type="EMBL" id="KAF9676680.1"/>
    </source>
</evidence>
<evidence type="ECO:0000256" key="7">
    <source>
        <dbReference type="ARBA" id="ARBA00049318"/>
    </source>
</evidence>
<dbReference type="GO" id="GO:0009570">
    <property type="term" value="C:chloroplast stroma"/>
    <property type="evidence" value="ECO:0007669"/>
    <property type="project" value="TreeGrafter"/>
</dbReference>
<evidence type="ECO:0000256" key="3">
    <source>
        <dbReference type="ARBA" id="ARBA00011245"/>
    </source>
</evidence>
<accession>A0A835JSI4</accession>
<evidence type="ECO:0000256" key="1">
    <source>
        <dbReference type="ARBA" id="ARBA00001946"/>
    </source>
</evidence>
<dbReference type="GO" id="GO:0004615">
    <property type="term" value="F:phosphomannomutase activity"/>
    <property type="evidence" value="ECO:0007669"/>
    <property type="project" value="TreeGrafter"/>
</dbReference>
<reference evidence="11 12" key="1">
    <citation type="submission" date="2020-10" db="EMBL/GenBank/DDBJ databases">
        <title>Plant Genome Project.</title>
        <authorList>
            <person name="Zhang R.-G."/>
        </authorList>
    </citation>
    <scope>NUCLEOTIDE SEQUENCE [LARGE SCALE GENOMIC DNA]</scope>
    <source>
        <strain evidence="11">FAFU-HL-1</strain>
        <tissue evidence="11">Leaf</tissue>
    </source>
</reference>
<comment type="catalytic activity">
    <reaction evidence="7">
        <text>alpha-D-glucose 1,6-bisphosphate + L-seryl-[protein] = O-phospho-L-seryl-[protein] + alpha-D-glucose 6-phosphate</text>
        <dbReference type="Rhea" id="RHEA:68752"/>
        <dbReference type="Rhea" id="RHEA-COMP:9863"/>
        <dbReference type="Rhea" id="RHEA-COMP:11604"/>
        <dbReference type="ChEBI" id="CHEBI:29999"/>
        <dbReference type="ChEBI" id="CHEBI:58225"/>
        <dbReference type="ChEBI" id="CHEBI:58392"/>
        <dbReference type="ChEBI" id="CHEBI:83421"/>
    </reaction>
</comment>
<sequence>MLVLVVVELEAHAIVNLVILEGNMVLVDVVPLLDPDLLSSGTGLCRYKLLEVSDRVVVVALHSHFLSQTIVQHHLQHLQRNYCQTQTLDRKDFFFNWCDNKAKVNGRGCLASDFVFIGKFKSRLGDWTGFSVDLKNDVVYSDILTVFNHRVPVAVCEKIVENVIVAKNRLLTTNQFNQRDCCSAAAPYNHRNFLSFHRGKKLLPKYHCGFVNRRNIYCNDVVALITPICYCEFAVFFTHSLLLVFLAAAPSTTAVPYLEKVDFMKLQNGSDIRGVAVAGVEGEPVTLTEPVTEAIAAAFSAWLLEMKRADASKPLRVSVGHDSRISAQVLQDAVSRGIASAGLDVVQYRLASTPAMFNSTLTEDEAFLCPVDGAIMITDYLTVFHLIKFSAAVILQIASHLPYNRNGFKFFTNAGGLGKADIKNILERAADIYKSFTDEGLMKSKRKASESIKKVDYMTVYTSDLVKAVRKAAENIERPLEGFHIVVDAGNGAGGFFAEKVLQPLGAITSGSQFLEPDGLFPNHIPNPEDKTAMKAITQAVLENKADLGIIFDTDVDRSAAVDSTGHEFNRNRLIALMSAIVLEEHPGTTIVTDSVTSDGLTTFIEKKLEGKHHRFKRGYKNVIDEAVRLVISNHMEYDGIYEGCMQISMKGGLRKLLLNDKPYLKNLVGEESHLAIETSGHGALKENNWLDDGAYLMVKVLNKLASARASGIAGGSKVLTDLVEGLQEPEVAVELRLKIDQNHPDLKGGYGSLHVLRLLENHIESDPILQKAPVNYEGVRASGFGGWFLLRLSLHDPVLPLNIEAATHEEAVKLGLAVSSAVKEFHALDMSALDKFIQP</sequence>
<evidence type="ECO:0008006" key="13">
    <source>
        <dbReference type="Google" id="ProtNLM"/>
    </source>
</evidence>
<evidence type="ECO:0000256" key="4">
    <source>
        <dbReference type="ARBA" id="ARBA00022526"/>
    </source>
</evidence>
<dbReference type="InterPro" id="IPR016055">
    <property type="entry name" value="A-D-PHexomutase_a/b/a-I/II/III"/>
</dbReference>
<dbReference type="CDD" id="cd03089">
    <property type="entry name" value="PMM_PGM"/>
    <property type="match status" value="1"/>
</dbReference>
<gene>
    <name evidence="11" type="ORF">SADUNF_Sadunf08G0028200</name>
</gene>
<dbReference type="InterPro" id="IPR050060">
    <property type="entry name" value="Phosphoglucosamine_mutase"/>
</dbReference>
<comment type="catalytic activity">
    <reaction evidence="8">
        <text>O-phospho-L-seryl-[protein] + alpha-D-glucose 1-phosphate = alpha-D-glucose 1,6-bisphosphate + L-seryl-[protein]</text>
        <dbReference type="Rhea" id="RHEA:68748"/>
        <dbReference type="Rhea" id="RHEA-COMP:9863"/>
        <dbReference type="Rhea" id="RHEA-COMP:11604"/>
        <dbReference type="ChEBI" id="CHEBI:29999"/>
        <dbReference type="ChEBI" id="CHEBI:58392"/>
        <dbReference type="ChEBI" id="CHEBI:58601"/>
        <dbReference type="ChEBI" id="CHEBI:83421"/>
    </reaction>
</comment>
<evidence type="ECO:0000256" key="2">
    <source>
        <dbReference type="ARBA" id="ARBA00010231"/>
    </source>
</evidence>
<dbReference type="GO" id="GO:0006006">
    <property type="term" value="P:glucose metabolic process"/>
    <property type="evidence" value="ECO:0007669"/>
    <property type="project" value="UniProtKB-KW"/>
</dbReference>
<proteinExistence type="inferred from homology"/>
<dbReference type="OrthoDB" id="1743979at2759"/>
<dbReference type="PANTHER" id="PTHR42946">
    <property type="entry name" value="PHOSPHOHEXOSE MUTASE"/>
    <property type="match status" value="1"/>
</dbReference>
<organism evidence="11 12">
    <name type="scientific">Salix dunnii</name>
    <dbReference type="NCBI Taxonomy" id="1413687"/>
    <lineage>
        <taxon>Eukaryota</taxon>
        <taxon>Viridiplantae</taxon>
        <taxon>Streptophyta</taxon>
        <taxon>Embryophyta</taxon>
        <taxon>Tracheophyta</taxon>
        <taxon>Spermatophyta</taxon>
        <taxon>Magnoliopsida</taxon>
        <taxon>eudicotyledons</taxon>
        <taxon>Gunneridae</taxon>
        <taxon>Pentapetalae</taxon>
        <taxon>rosids</taxon>
        <taxon>fabids</taxon>
        <taxon>Malpighiales</taxon>
        <taxon>Salicaceae</taxon>
        <taxon>Saliceae</taxon>
        <taxon>Salix</taxon>
    </lineage>
</organism>
<dbReference type="InterPro" id="IPR005844">
    <property type="entry name" value="A-D-PHexomutase_a/b/a-I"/>
</dbReference>
<dbReference type="AlphaFoldDB" id="A0A835JSI4"/>
<comment type="subunit">
    <text evidence="3">Monomer.</text>
</comment>
<dbReference type="SUPFAM" id="SSF53738">
    <property type="entry name" value="Phosphoglucomutase, first 3 domains"/>
    <property type="match status" value="3"/>
</dbReference>
<evidence type="ECO:0000313" key="12">
    <source>
        <dbReference type="Proteomes" id="UP000657918"/>
    </source>
</evidence>
<dbReference type="InterPro" id="IPR005845">
    <property type="entry name" value="A-D-PHexomutase_a/b/a-II"/>
</dbReference>
<keyword evidence="6" id="KW-0119">Carbohydrate metabolism</keyword>
<evidence type="ECO:0000256" key="5">
    <source>
        <dbReference type="ARBA" id="ARBA00022553"/>
    </source>
</evidence>
<comment type="cofactor">
    <cofactor evidence="1">
        <name>Mg(2+)</name>
        <dbReference type="ChEBI" id="CHEBI:18420"/>
    </cofactor>
</comment>
<protein>
    <recommendedName>
        <fullName evidence="13">Phosphoglucomutase</fullName>
    </recommendedName>
</protein>
<evidence type="ECO:0000256" key="8">
    <source>
        <dbReference type="ARBA" id="ARBA00049409"/>
    </source>
</evidence>
<dbReference type="FunFam" id="3.40.120.10:FF:000010">
    <property type="entry name" value="phosphomannomutase/phosphoglucomutase isoform X1"/>
    <property type="match status" value="1"/>
</dbReference>
<dbReference type="PANTHER" id="PTHR42946:SF1">
    <property type="entry name" value="PHOSPHOGLUCOMUTASE (ALPHA-D-GLUCOSE-1,6-BISPHOSPHATE-DEPENDENT)"/>
    <property type="match status" value="1"/>
</dbReference>
<keyword evidence="4" id="KW-0313">Glucose metabolism</keyword>
<dbReference type="Gene3D" id="3.40.120.10">
    <property type="entry name" value="Alpha-D-Glucose-1,6-Bisphosphate, subunit A, domain 3"/>
    <property type="match status" value="3"/>
</dbReference>
<feature type="domain" description="Alpha-D-phosphohexomutase alpha/beta/alpha" evidence="10">
    <location>
        <begin position="464"/>
        <end position="566"/>
    </location>
</feature>
<dbReference type="Pfam" id="PF02879">
    <property type="entry name" value="PGM_PMM_II"/>
    <property type="match status" value="1"/>
</dbReference>
<evidence type="ECO:0000259" key="9">
    <source>
        <dbReference type="Pfam" id="PF02878"/>
    </source>
</evidence>
<dbReference type="EMBL" id="JADGMS010000008">
    <property type="protein sequence ID" value="KAF9676680.1"/>
    <property type="molecule type" value="Genomic_DNA"/>
</dbReference>
<comment type="similarity">
    <text evidence="2">Belongs to the phosphohexose mutase family.</text>
</comment>
<dbReference type="Pfam" id="PF02878">
    <property type="entry name" value="PGM_PMM_I"/>
    <property type="match status" value="1"/>
</dbReference>
<name>A0A835JSI4_9ROSI</name>
<feature type="domain" description="Alpha-D-phosphohexomutase alpha/beta/alpha" evidence="9">
    <location>
        <begin position="268"/>
        <end position="378"/>
    </location>
</feature>
<keyword evidence="12" id="KW-1185">Reference proteome</keyword>
<dbReference type="InterPro" id="IPR005841">
    <property type="entry name" value="Alpha-D-phosphohexomutase_SF"/>
</dbReference>
<comment type="caution">
    <text evidence="11">The sequence shown here is derived from an EMBL/GenBank/DDBJ whole genome shotgun (WGS) entry which is preliminary data.</text>
</comment>
<dbReference type="Proteomes" id="UP000657918">
    <property type="component" value="Chromosome 8"/>
</dbReference>